<evidence type="ECO:0000256" key="1">
    <source>
        <dbReference type="SAM" id="SignalP"/>
    </source>
</evidence>
<reference evidence="2 3" key="1">
    <citation type="submission" date="2019-03" db="EMBL/GenBank/DDBJ databases">
        <title>Genome Sequencing and Assembly of Various Microbes Isolated from Partially Reclaimed Soil and Acid Mine Drainage (AMD) Site.</title>
        <authorList>
            <person name="Steinbock B."/>
            <person name="Bechtold R."/>
            <person name="Sevigny J.L."/>
            <person name="Thomas D."/>
            <person name="Cuthill L.R."/>
            <person name="Aveiro Johannsen E.J."/>
            <person name="Thomas K."/>
            <person name="Ghosh A."/>
        </authorList>
    </citation>
    <scope>NUCLEOTIDE SEQUENCE [LARGE SCALE GENOMIC DNA]</scope>
    <source>
        <strain evidence="2 3">S-A1</strain>
    </source>
</reference>
<organism evidence="2 3">
    <name type="scientific">Arthrobacter nitrophenolicus</name>
    <dbReference type="NCBI Taxonomy" id="683150"/>
    <lineage>
        <taxon>Bacteria</taxon>
        <taxon>Bacillati</taxon>
        <taxon>Actinomycetota</taxon>
        <taxon>Actinomycetes</taxon>
        <taxon>Micrococcales</taxon>
        <taxon>Micrococcaceae</taxon>
        <taxon>Arthrobacter</taxon>
    </lineage>
</organism>
<name>A0A4R5Y8R4_9MICC</name>
<dbReference type="Proteomes" id="UP000294621">
    <property type="component" value="Unassembled WGS sequence"/>
</dbReference>
<sequence>MKTTRTLGTTAAASAAAALLLLASSGAAVADHTHAKVVGNGECVVLAEGAGEERVDLPGVVFTNNPNVDAPQTAGRTHPLHVLVHLGRAGENNALYVYGTPAANAACAAGYVNR</sequence>
<evidence type="ECO:0000313" key="2">
    <source>
        <dbReference type="EMBL" id="TDL41159.1"/>
    </source>
</evidence>
<dbReference type="EMBL" id="SMZQ01000001">
    <property type="protein sequence ID" value="TDL41159.1"/>
    <property type="molecule type" value="Genomic_DNA"/>
</dbReference>
<feature type="signal peptide" evidence="1">
    <location>
        <begin position="1"/>
        <end position="30"/>
    </location>
</feature>
<dbReference type="RefSeq" id="WP_133345511.1">
    <property type="nucleotide sequence ID" value="NZ_SMZQ01000001.1"/>
</dbReference>
<feature type="chain" id="PRO_5020351174" description="Secreted protein" evidence="1">
    <location>
        <begin position="31"/>
        <end position="114"/>
    </location>
</feature>
<dbReference type="STRING" id="683150.G205_01688"/>
<dbReference type="AlphaFoldDB" id="A0A4R5Y8R4"/>
<comment type="caution">
    <text evidence="2">The sequence shown here is derived from an EMBL/GenBank/DDBJ whole genome shotgun (WGS) entry which is preliminary data.</text>
</comment>
<evidence type="ECO:0000313" key="3">
    <source>
        <dbReference type="Proteomes" id="UP000294621"/>
    </source>
</evidence>
<protein>
    <recommendedName>
        <fullName evidence="4">Secreted protein</fullName>
    </recommendedName>
</protein>
<proteinExistence type="predicted"/>
<accession>A0A4R5Y8R4</accession>
<keyword evidence="1" id="KW-0732">Signal</keyword>
<gene>
    <name evidence="2" type="ORF">E2R57_00285</name>
</gene>
<evidence type="ECO:0008006" key="4">
    <source>
        <dbReference type="Google" id="ProtNLM"/>
    </source>
</evidence>
<dbReference type="OrthoDB" id="4952197at2"/>